<reference evidence="3 4" key="1">
    <citation type="journal article" date="2011" name="Stand. Genomic Sci.">
        <title>Complete genome sequence of the halophilic and highly halotolerant Chromohalobacter salexigens type strain (1H11(T)).</title>
        <authorList>
            <person name="Copeland A."/>
            <person name="O'Connor K."/>
            <person name="Lucas S."/>
            <person name="Lapidus A."/>
            <person name="Berry K.W."/>
            <person name="Detter J.C."/>
            <person name="Del Rio T.G."/>
            <person name="Hammon N."/>
            <person name="Dalin E."/>
            <person name="Tice H."/>
            <person name="Pitluck S."/>
            <person name="Bruce D."/>
            <person name="Goodwin L."/>
            <person name="Han C."/>
            <person name="Tapia R."/>
            <person name="Saunders E."/>
            <person name="Schmutz J."/>
            <person name="Brettin T."/>
            <person name="Larimer F."/>
            <person name="Land M."/>
            <person name="Hauser L."/>
            <person name="Vargas C."/>
            <person name="Nieto J.J."/>
            <person name="Kyrpides N.C."/>
            <person name="Ivanova N."/>
            <person name="Goker M."/>
            <person name="Klenk H.P."/>
            <person name="Csonka L.N."/>
            <person name="Woyke T."/>
        </authorList>
    </citation>
    <scope>NUCLEOTIDE SEQUENCE [LARGE SCALE GENOMIC DNA]</scope>
    <source>
        <strain evidence="4">ATCC BAA-138 / DSM 3043 / CIP 106854 / NCIMB 13768 / 1H11</strain>
    </source>
</reference>
<evidence type="ECO:0000256" key="2">
    <source>
        <dbReference type="ARBA" id="ARBA00023235"/>
    </source>
</evidence>
<dbReference type="Gene3D" id="3.10.310.10">
    <property type="entry name" value="Diaminopimelate Epimerase, Chain A, domain 1"/>
    <property type="match status" value="2"/>
</dbReference>
<organism evidence="3 4">
    <name type="scientific">Chromohalobacter israelensis (strain ATCC BAA-138 / DSM 3043 / CIP 106854 / NCIMB 13768 / 1H11)</name>
    <name type="common">Chromohalobacter salexigens</name>
    <dbReference type="NCBI Taxonomy" id="290398"/>
    <lineage>
        <taxon>Bacteria</taxon>
        <taxon>Pseudomonadati</taxon>
        <taxon>Pseudomonadota</taxon>
        <taxon>Gammaproteobacteria</taxon>
        <taxon>Oceanospirillales</taxon>
        <taxon>Halomonadaceae</taxon>
        <taxon>Chromohalobacter</taxon>
    </lineage>
</organism>
<dbReference type="PANTHER" id="PTHR43709">
    <property type="entry name" value="ACONITATE ISOMERASE-RELATED"/>
    <property type="match status" value="1"/>
</dbReference>
<dbReference type="EMBL" id="CP000285">
    <property type="protein sequence ID" value="ABE57527.1"/>
    <property type="molecule type" value="Genomic_DNA"/>
</dbReference>
<name>Q1R181_CHRI1</name>
<dbReference type="eggNOG" id="COG2828">
    <property type="taxonomic scope" value="Bacteria"/>
</dbReference>
<comment type="similarity">
    <text evidence="1">Belongs to the PrpF family.</text>
</comment>
<evidence type="ECO:0000256" key="1">
    <source>
        <dbReference type="ARBA" id="ARBA00007673"/>
    </source>
</evidence>
<gene>
    <name evidence="3" type="ordered locus">Csal_0163</name>
</gene>
<dbReference type="EC" id="5.3.3.6" evidence="3"/>
<protein>
    <submittedName>
        <fullName evidence="3">Methylitaconate delta2-delta3-isomerase</fullName>
        <ecNumber evidence="3">5.3.3.6</ecNumber>
    </submittedName>
</protein>
<dbReference type="Proteomes" id="UP000000239">
    <property type="component" value="Chromosome"/>
</dbReference>
<dbReference type="InterPro" id="IPR007400">
    <property type="entry name" value="PrpF-like"/>
</dbReference>
<dbReference type="PANTHER" id="PTHR43709:SF3">
    <property type="entry name" value="ISOMERASE YBHH-RELATED"/>
    <property type="match status" value="1"/>
</dbReference>
<dbReference type="KEGG" id="csa:Csal_0163"/>
<sequence length="394" mass="41613">MKSALTCSYHDFSTRYGMTMMNSIPCMIMRGGTSRGPFLRMKDLPDNQAAQAEILISLMGSGHALQVDGIGGGDPLTSKVAIVERSSHPEADVDYLFAQVDVLNRRVDFNPNCGNMLSAVGPYALETGLVALQEGMTTVRVRNLNTQRLIECHVPTPGGQVAYEGDTTISGVPGCAAGIQLGFLDIVGTKTGALLPTGNAIDTIDGLQVTCLDAATPIMMVNAADLGLSGQESPAELDAHSAMLERLESVRREAGLRMGLGDVSQSVLPKPVLVSAPIDDDSTLCTRYFVPHRCHKAIAVTGAIAVATAVSVPGTVANRIVVEAGKLEVDGQLSQVSLEHPSGFIDLDVEHRNGNPVDIARVSLIRTARKIMSGTLFYSLPSAPGQDMLTSRAS</sequence>
<keyword evidence="4" id="KW-1185">Reference proteome</keyword>
<dbReference type="STRING" id="290398.Csal_0163"/>
<proteinExistence type="inferred from homology"/>
<dbReference type="NCBIfam" id="NF033377">
    <property type="entry name" value="OMA_tautomer"/>
    <property type="match status" value="1"/>
</dbReference>
<dbReference type="SUPFAM" id="SSF54506">
    <property type="entry name" value="Diaminopimelate epimerase-like"/>
    <property type="match status" value="2"/>
</dbReference>
<dbReference type="Pfam" id="PF04303">
    <property type="entry name" value="PrpF"/>
    <property type="match status" value="1"/>
</dbReference>
<evidence type="ECO:0000313" key="3">
    <source>
        <dbReference type="EMBL" id="ABE57527.1"/>
    </source>
</evidence>
<accession>Q1R181</accession>
<evidence type="ECO:0000313" key="4">
    <source>
        <dbReference type="Proteomes" id="UP000000239"/>
    </source>
</evidence>
<dbReference type="HOGENOM" id="CLU_026443_2_1_6"/>
<dbReference type="InterPro" id="IPR047687">
    <property type="entry name" value="OMA_tautomer-like"/>
</dbReference>
<dbReference type="GO" id="GO:0050100">
    <property type="term" value="F:methylitaconate delta-isomerase activity"/>
    <property type="evidence" value="ECO:0007669"/>
    <property type="project" value="UniProtKB-EC"/>
</dbReference>
<keyword evidence="2 3" id="KW-0413">Isomerase</keyword>
<dbReference type="AlphaFoldDB" id="Q1R181"/>